<proteinExistence type="predicted"/>
<dbReference type="AlphaFoldDB" id="E9SB09"/>
<protein>
    <recommendedName>
        <fullName evidence="4">CvpA family protein</fullName>
    </recommendedName>
</protein>
<dbReference type="Proteomes" id="UP000004259">
    <property type="component" value="Unassembled WGS sequence"/>
</dbReference>
<accession>E9SB09</accession>
<dbReference type="eggNOG" id="ENOG5033GZ8">
    <property type="taxonomic scope" value="Bacteria"/>
</dbReference>
<evidence type="ECO:0000313" key="2">
    <source>
        <dbReference type="EMBL" id="EGC03718.1"/>
    </source>
</evidence>
<dbReference type="OrthoDB" id="1817930at2"/>
<keyword evidence="1" id="KW-0812">Transmembrane</keyword>
<comment type="caution">
    <text evidence="2">The sequence shown here is derived from an EMBL/GenBank/DDBJ whole genome shotgun (WGS) entry which is preliminary data.</text>
</comment>
<name>E9SB09_RUMAL</name>
<evidence type="ECO:0000313" key="3">
    <source>
        <dbReference type="Proteomes" id="UP000004259"/>
    </source>
</evidence>
<feature type="transmembrane region" description="Helical" evidence="1">
    <location>
        <begin position="238"/>
        <end position="262"/>
    </location>
</feature>
<evidence type="ECO:0000256" key="1">
    <source>
        <dbReference type="SAM" id="Phobius"/>
    </source>
</evidence>
<dbReference type="STRING" id="246199.CUS_8122"/>
<evidence type="ECO:0008006" key="4">
    <source>
        <dbReference type="Google" id="ProtNLM"/>
    </source>
</evidence>
<dbReference type="RefSeq" id="WP_002848604.1">
    <property type="nucleotide sequence ID" value="NZ_ADKM02000062.1"/>
</dbReference>
<keyword evidence="1" id="KW-0472">Membrane</keyword>
<keyword evidence="1" id="KW-1133">Transmembrane helix</keyword>
<dbReference type="EMBL" id="ADKM02000062">
    <property type="protein sequence ID" value="EGC03718.1"/>
    <property type="molecule type" value="Genomic_DNA"/>
</dbReference>
<feature type="transmembrane region" description="Helical" evidence="1">
    <location>
        <begin position="5"/>
        <end position="23"/>
    </location>
</feature>
<feature type="transmembrane region" description="Helical" evidence="1">
    <location>
        <begin position="203"/>
        <end position="226"/>
    </location>
</feature>
<organism evidence="2 3">
    <name type="scientific">Ruminococcus albus 8</name>
    <dbReference type="NCBI Taxonomy" id="246199"/>
    <lineage>
        <taxon>Bacteria</taxon>
        <taxon>Bacillati</taxon>
        <taxon>Bacillota</taxon>
        <taxon>Clostridia</taxon>
        <taxon>Eubacteriales</taxon>
        <taxon>Oscillospiraceae</taxon>
        <taxon>Ruminococcus</taxon>
    </lineage>
</organism>
<sequence>MASIIFDIIVLIILIVTCIVGYVKGFRKYFIGILAAVIATAASAFASDHLAGPVYDRYIRDDVKAHVTKAIEDFDPKKVVMQKLREQGYGELVTEQEVSDMISQGGDYLENLSGLLKQKGADSSEIDLLRQNIDGYFNSELPDTINKQLDETGLTPYIDRVSIPTDQLRECVTRAATQSKEDAADYIVEKAIKPILVGVVRTVLFAVCFAVVMLLLKLVIFISGVTDTIPEVKAADRFAGLVLGAIKGLLYCAVMGWALSFFCTATKNSMTVFNADIGGKTFLFRYFFDFFYK</sequence>
<gene>
    <name evidence="2" type="ORF">CUS_8122</name>
</gene>
<keyword evidence="3" id="KW-1185">Reference proteome</keyword>
<feature type="transmembrane region" description="Helical" evidence="1">
    <location>
        <begin position="29"/>
        <end position="51"/>
    </location>
</feature>
<reference evidence="2 3" key="1">
    <citation type="submission" date="2011-02" db="EMBL/GenBank/DDBJ databases">
        <authorList>
            <person name="Nelson K.E."/>
            <person name="Sutton G."/>
            <person name="Torralba M."/>
            <person name="Durkin S."/>
            <person name="Harkins D."/>
            <person name="Montgomery R."/>
            <person name="Ziemer C."/>
            <person name="Klaassens E."/>
            <person name="Ocuiv P."/>
            <person name="Morrison M."/>
        </authorList>
    </citation>
    <scope>NUCLEOTIDE SEQUENCE [LARGE SCALE GENOMIC DNA]</scope>
    <source>
        <strain evidence="2 3">8</strain>
    </source>
</reference>